<accession>A0AAD4XI10</accession>
<sequence>MEFHNKTGSQFGGGTLHIQTSKPHSWTCMDLYIFATPYRVTWDYYFLARKHTLELKEWVGRAEYDYVKNNGVSIFLMHSGMIGTLLALWDVFPLFTNTGWGESSNLAFLEKHMGASFSVRPQPWVTNITVDSKESYRPWKSGLPVLMLVIQQFA</sequence>
<evidence type="ECO:0000313" key="2">
    <source>
        <dbReference type="Proteomes" id="UP001202328"/>
    </source>
</evidence>
<comment type="caution">
    <text evidence="1">The sequence shown here is derived from an EMBL/GenBank/DDBJ whole genome shotgun (WGS) entry which is preliminary data.</text>
</comment>
<evidence type="ECO:0000313" key="1">
    <source>
        <dbReference type="EMBL" id="KAI3912332.1"/>
    </source>
</evidence>
<dbReference type="PANTHER" id="PTHR31354:SF2">
    <property type="entry name" value="OS01G0793500 PROTEIN"/>
    <property type="match status" value="1"/>
</dbReference>
<reference evidence="1" key="1">
    <citation type="submission" date="2022-04" db="EMBL/GenBank/DDBJ databases">
        <title>A functionally conserved STORR gene fusion in Papaver species that diverged 16.8 million years ago.</title>
        <authorList>
            <person name="Catania T."/>
        </authorList>
    </citation>
    <scope>NUCLEOTIDE SEQUENCE</scope>
    <source>
        <strain evidence="1">S-188037</strain>
    </source>
</reference>
<keyword evidence="2" id="KW-1185">Reference proteome</keyword>
<proteinExistence type="predicted"/>
<organism evidence="1 2">
    <name type="scientific">Papaver atlanticum</name>
    <dbReference type="NCBI Taxonomy" id="357466"/>
    <lineage>
        <taxon>Eukaryota</taxon>
        <taxon>Viridiplantae</taxon>
        <taxon>Streptophyta</taxon>
        <taxon>Embryophyta</taxon>
        <taxon>Tracheophyta</taxon>
        <taxon>Spermatophyta</taxon>
        <taxon>Magnoliopsida</taxon>
        <taxon>Ranunculales</taxon>
        <taxon>Papaveraceae</taxon>
        <taxon>Papaveroideae</taxon>
        <taxon>Papaver</taxon>
    </lineage>
</organism>
<dbReference type="Proteomes" id="UP001202328">
    <property type="component" value="Unassembled WGS sequence"/>
</dbReference>
<dbReference type="PANTHER" id="PTHR31354">
    <property type="entry name" value="OS01G0793500 PROTEIN"/>
    <property type="match status" value="1"/>
</dbReference>
<dbReference type="EMBL" id="JAJJMB010009803">
    <property type="protein sequence ID" value="KAI3912332.1"/>
    <property type="molecule type" value="Genomic_DNA"/>
</dbReference>
<dbReference type="AlphaFoldDB" id="A0AAD4XI10"/>
<protein>
    <submittedName>
        <fullName evidence="1">Uncharacterized protein</fullName>
    </submittedName>
</protein>
<name>A0AAD4XI10_9MAGN</name>
<gene>
    <name evidence="1" type="ORF">MKW98_023201</name>
</gene>